<dbReference type="InterPro" id="IPR040624">
    <property type="entry name" value="HalOD1"/>
</dbReference>
<dbReference type="Proteomes" id="UP000243250">
    <property type="component" value="Unassembled WGS sequence"/>
</dbReference>
<gene>
    <name evidence="3" type="ORF">SAMN04488124_0831</name>
</gene>
<feature type="compositionally biased region" description="Basic and acidic residues" evidence="1">
    <location>
        <begin position="19"/>
        <end position="28"/>
    </location>
</feature>
<keyword evidence="4" id="KW-1185">Reference proteome</keyword>
<reference evidence="4" key="1">
    <citation type="submission" date="2016-10" db="EMBL/GenBank/DDBJ databases">
        <authorList>
            <person name="Varghese N."/>
            <person name="Submissions S."/>
        </authorList>
    </citation>
    <scope>NUCLEOTIDE SEQUENCE [LARGE SCALE GENOMIC DNA]</scope>
    <source>
        <strain evidence="4">CGMCC 1.8711</strain>
    </source>
</reference>
<feature type="domain" description="Halobacterial output" evidence="2">
    <location>
        <begin position="30"/>
        <end position="98"/>
    </location>
</feature>
<dbReference type="STRING" id="555875.SAMN04488124_0831"/>
<dbReference type="Pfam" id="PF18545">
    <property type="entry name" value="HalOD1"/>
    <property type="match status" value="1"/>
</dbReference>
<evidence type="ECO:0000256" key="1">
    <source>
        <dbReference type="SAM" id="MobiDB-lite"/>
    </source>
</evidence>
<sequence>MHHGNSDSTQSGIGPSTDSARRHVREIGPTEDLTAAIIEAVAAATGNDPMELPPLHREGVDAEAIATLLDGPTTDLTVTLSAYGHELVVESDRTLTIYDAAEDWGGISTDARRLAND</sequence>
<evidence type="ECO:0000313" key="4">
    <source>
        <dbReference type="Proteomes" id="UP000243250"/>
    </source>
</evidence>
<name>A0A1I6G3X5_9EURY</name>
<protein>
    <recommendedName>
        <fullName evidence="2">Halobacterial output domain-containing protein</fullName>
    </recommendedName>
</protein>
<dbReference type="RefSeq" id="WP_089876993.1">
    <property type="nucleotide sequence ID" value="NZ_FOYS01000001.1"/>
</dbReference>
<accession>A0A1I6G3X5</accession>
<feature type="region of interest" description="Disordered" evidence="1">
    <location>
        <begin position="1"/>
        <end position="29"/>
    </location>
</feature>
<feature type="compositionally biased region" description="Polar residues" evidence="1">
    <location>
        <begin position="1"/>
        <end position="18"/>
    </location>
</feature>
<dbReference type="EMBL" id="FOYS01000001">
    <property type="protein sequence ID" value="SFR36904.1"/>
    <property type="molecule type" value="Genomic_DNA"/>
</dbReference>
<evidence type="ECO:0000313" key="3">
    <source>
        <dbReference type="EMBL" id="SFR36904.1"/>
    </source>
</evidence>
<evidence type="ECO:0000259" key="2">
    <source>
        <dbReference type="Pfam" id="PF18545"/>
    </source>
</evidence>
<organism evidence="3 4">
    <name type="scientific">Halogeometricum limi</name>
    <dbReference type="NCBI Taxonomy" id="555875"/>
    <lineage>
        <taxon>Archaea</taxon>
        <taxon>Methanobacteriati</taxon>
        <taxon>Methanobacteriota</taxon>
        <taxon>Stenosarchaea group</taxon>
        <taxon>Halobacteria</taxon>
        <taxon>Halobacteriales</taxon>
        <taxon>Haloferacaceae</taxon>
        <taxon>Halogeometricum</taxon>
    </lineage>
</organism>
<dbReference type="AlphaFoldDB" id="A0A1I6G3X5"/>
<proteinExistence type="predicted"/>